<reference evidence="1" key="2">
    <citation type="journal article" date="2021" name="PeerJ">
        <title>Extensive microbial diversity within the chicken gut microbiome revealed by metagenomics and culture.</title>
        <authorList>
            <person name="Gilroy R."/>
            <person name="Ravi A."/>
            <person name="Getino M."/>
            <person name="Pursley I."/>
            <person name="Horton D.L."/>
            <person name="Alikhan N.F."/>
            <person name="Baker D."/>
            <person name="Gharbi K."/>
            <person name="Hall N."/>
            <person name="Watson M."/>
            <person name="Adriaenssens E.M."/>
            <person name="Foster-Nyarko E."/>
            <person name="Jarju S."/>
            <person name="Secka A."/>
            <person name="Antonio M."/>
            <person name="Oren A."/>
            <person name="Chaudhuri R.R."/>
            <person name="La Ragione R."/>
            <person name="Hildebrand F."/>
            <person name="Pallen M.J."/>
        </authorList>
    </citation>
    <scope>NUCLEOTIDE SEQUENCE</scope>
    <source>
        <strain evidence="1">3924</strain>
    </source>
</reference>
<evidence type="ECO:0000313" key="1">
    <source>
        <dbReference type="EMBL" id="MBO8439768.1"/>
    </source>
</evidence>
<proteinExistence type="predicted"/>
<gene>
    <name evidence="1" type="ORF">IAC51_03870</name>
</gene>
<dbReference type="SUPFAM" id="SSF47413">
    <property type="entry name" value="lambda repressor-like DNA-binding domains"/>
    <property type="match status" value="1"/>
</dbReference>
<dbReference type="Proteomes" id="UP000712007">
    <property type="component" value="Unassembled WGS sequence"/>
</dbReference>
<dbReference type="EMBL" id="JADIMV010000064">
    <property type="protein sequence ID" value="MBO8439768.1"/>
    <property type="molecule type" value="Genomic_DNA"/>
</dbReference>
<dbReference type="InterPro" id="IPR010982">
    <property type="entry name" value="Lambda_DNA-bd_dom_sf"/>
</dbReference>
<reference evidence="1" key="1">
    <citation type="submission" date="2020-10" db="EMBL/GenBank/DDBJ databases">
        <authorList>
            <person name="Gilroy R."/>
        </authorList>
    </citation>
    <scope>NUCLEOTIDE SEQUENCE</scope>
    <source>
        <strain evidence="1">3924</strain>
    </source>
</reference>
<protein>
    <submittedName>
        <fullName evidence="1">XRE family transcriptional regulator</fullName>
    </submittedName>
</protein>
<organism evidence="1 2">
    <name type="scientific">Candidatus Aphodosoma intestinipullorum</name>
    <dbReference type="NCBI Taxonomy" id="2840674"/>
    <lineage>
        <taxon>Bacteria</taxon>
        <taxon>Pseudomonadati</taxon>
        <taxon>Bacteroidota</taxon>
        <taxon>Bacteroidia</taxon>
        <taxon>Bacteroidales</taxon>
        <taxon>Candidatus Aphodosoma</taxon>
    </lineage>
</organism>
<dbReference type="AlphaFoldDB" id="A0A940IDY4"/>
<name>A0A940IDY4_9BACT</name>
<dbReference type="GO" id="GO:0003677">
    <property type="term" value="F:DNA binding"/>
    <property type="evidence" value="ECO:0007669"/>
    <property type="project" value="InterPro"/>
</dbReference>
<comment type="caution">
    <text evidence="1">The sequence shown here is derived from an EMBL/GenBank/DDBJ whole genome shotgun (WGS) entry which is preliminary data.</text>
</comment>
<sequence length="84" mass="9640">MVHIGRLIHQELKRQGRTVTWFARRLGMDRTNAYKIFAKPTLDTGLLLRISLILGHDFFRLYSDIIHSSCRHIGDTSADTSATQ</sequence>
<evidence type="ECO:0000313" key="2">
    <source>
        <dbReference type="Proteomes" id="UP000712007"/>
    </source>
</evidence>
<accession>A0A940IDY4</accession>